<keyword evidence="4" id="KW-1185">Reference proteome</keyword>
<dbReference type="EMBL" id="JAAALK010000080">
    <property type="protein sequence ID" value="KAG8093331.1"/>
    <property type="molecule type" value="Genomic_DNA"/>
</dbReference>
<evidence type="ECO:0000313" key="4">
    <source>
        <dbReference type="Proteomes" id="UP000729402"/>
    </source>
</evidence>
<protein>
    <submittedName>
        <fullName evidence="3">Uncharacterized protein</fullName>
    </submittedName>
</protein>
<keyword evidence="2" id="KW-1133">Transmembrane helix</keyword>
<evidence type="ECO:0000256" key="1">
    <source>
        <dbReference type="SAM" id="MobiDB-lite"/>
    </source>
</evidence>
<accession>A0A8J5WNW0</accession>
<name>A0A8J5WNW0_ZIZPA</name>
<reference evidence="3" key="2">
    <citation type="submission" date="2021-02" db="EMBL/GenBank/DDBJ databases">
        <authorList>
            <person name="Kimball J.A."/>
            <person name="Haas M.W."/>
            <person name="Macchietto M."/>
            <person name="Kono T."/>
            <person name="Duquette J."/>
            <person name="Shao M."/>
        </authorList>
    </citation>
    <scope>NUCLEOTIDE SEQUENCE</scope>
    <source>
        <tissue evidence="3">Fresh leaf tissue</tissue>
    </source>
</reference>
<evidence type="ECO:0000313" key="3">
    <source>
        <dbReference type="EMBL" id="KAG8093331.1"/>
    </source>
</evidence>
<dbReference type="Proteomes" id="UP000729402">
    <property type="component" value="Unassembled WGS sequence"/>
</dbReference>
<feature type="compositionally biased region" description="Polar residues" evidence="1">
    <location>
        <begin position="102"/>
        <end position="116"/>
    </location>
</feature>
<proteinExistence type="predicted"/>
<keyword evidence="2" id="KW-0472">Membrane</keyword>
<organism evidence="3 4">
    <name type="scientific">Zizania palustris</name>
    <name type="common">Northern wild rice</name>
    <dbReference type="NCBI Taxonomy" id="103762"/>
    <lineage>
        <taxon>Eukaryota</taxon>
        <taxon>Viridiplantae</taxon>
        <taxon>Streptophyta</taxon>
        <taxon>Embryophyta</taxon>
        <taxon>Tracheophyta</taxon>
        <taxon>Spermatophyta</taxon>
        <taxon>Magnoliopsida</taxon>
        <taxon>Liliopsida</taxon>
        <taxon>Poales</taxon>
        <taxon>Poaceae</taxon>
        <taxon>BOP clade</taxon>
        <taxon>Oryzoideae</taxon>
        <taxon>Oryzeae</taxon>
        <taxon>Zizaniinae</taxon>
        <taxon>Zizania</taxon>
    </lineage>
</organism>
<feature type="transmembrane region" description="Helical" evidence="2">
    <location>
        <begin position="40"/>
        <end position="64"/>
    </location>
</feature>
<keyword evidence="2" id="KW-0812">Transmembrane</keyword>
<dbReference type="AlphaFoldDB" id="A0A8J5WNW0"/>
<sequence length="142" mass="15674">MMRFFMVDHLDDVVGGTTNVLVLIISKVTLRHIIRWITRFVPVLIILSSNIFFSSVRLFLVLLLGHVRVDKSCCICSCAWIDQPETDRRRRASSSAARKQTETQASSSAHTLPTTNATTSHGIAIATACKSTNAICSQPATR</sequence>
<gene>
    <name evidence="3" type="ORF">GUJ93_ZPchr0012g19981</name>
</gene>
<comment type="caution">
    <text evidence="3">The sequence shown here is derived from an EMBL/GenBank/DDBJ whole genome shotgun (WGS) entry which is preliminary data.</text>
</comment>
<reference evidence="3" key="1">
    <citation type="journal article" date="2021" name="bioRxiv">
        <title>Whole Genome Assembly and Annotation of Northern Wild Rice, Zizania palustris L., Supports a Whole Genome Duplication in the Zizania Genus.</title>
        <authorList>
            <person name="Haas M."/>
            <person name="Kono T."/>
            <person name="Macchietto M."/>
            <person name="Millas R."/>
            <person name="McGilp L."/>
            <person name="Shao M."/>
            <person name="Duquette J."/>
            <person name="Hirsch C.N."/>
            <person name="Kimball J."/>
        </authorList>
    </citation>
    <scope>NUCLEOTIDE SEQUENCE</scope>
    <source>
        <tissue evidence="3">Fresh leaf tissue</tissue>
    </source>
</reference>
<feature type="region of interest" description="Disordered" evidence="1">
    <location>
        <begin position="90"/>
        <end position="116"/>
    </location>
</feature>
<evidence type="ECO:0000256" key="2">
    <source>
        <dbReference type="SAM" id="Phobius"/>
    </source>
</evidence>